<keyword evidence="2" id="KW-1185">Reference proteome</keyword>
<dbReference type="RefSeq" id="WP_243407431.1">
    <property type="nucleotide sequence ID" value="NZ_FZMO01000112.1"/>
</dbReference>
<organism evidence="1 2">
    <name type="scientific">Frankia canadensis</name>
    <dbReference type="NCBI Taxonomy" id="1836972"/>
    <lineage>
        <taxon>Bacteria</taxon>
        <taxon>Bacillati</taxon>
        <taxon>Actinomycetota</taxon>
        <taxon>Actinomycetes</taxon>
        <taxon>Frankiales</taxon>
        <taxon>Frankiaceae</taxon>
        <taxon>Frankia</taxon>
    </lineage>
</organism>
<dbReference type="Proteomes" id="UP000234331">
    <property type="component" value="Unassembled WGS sequence"/>
</dbReference>
<gene>
    <name evidence="1" type="ORF">FRACA_20046</name>
</gene>
<evidence type="ECO:0000313" key="1">
    <source>
        <dbReference type="EMBL" id="SNQ47650.1"/>
    </source>
</evidence>
<proteinExistence type="predicted"/>
<sequence length="155" mass="16854">MAGCSVLSDRDGDCTARDRRFAKTLNNLPILELRPSDVPLEDDGAYFGCTDSTGFPYAGRTYRPGDNTVKDVANFYRRAAPAADWKLEHFAEINPDQPIHRALLCFSKSVEGVTSFLRVSFPGDIDSGPDDVLGPDPIDFSLTVSADPDGGYISC</sequence>
<evidence type="ECO:0000313" key="2">
    <source>
        <dbReference type="Proteomes" id="UP000234331"/>
    </source>
</evidence>
<accession>A0A2I2KPS1</accession>
<name>A0A2I2KPS1_9ACTN</name>
<protein>
    <submittedName>
        <fullName evidence="1">Uncharacterized protein</fullName>
    </submittedName>
</protein>
<dbReference type="AlphaFoldDB" id="A0A2I2KPS1"/>
<dbReference type="EMBL" id="FZMO01000112">
    <property type="protein sequence ID" value="SNQ47650.1"/>
    <property type="molecule type" value="Genomic_DNA"/>
</dbReference>
<reference evidence="1 2" key="1">
    <citation type="submission" date="2017-06" db="EMBL/GenBank/DDBJ databases">
        <authorList>
            <person name="Kim H.J."/>
            <person name="Triplett B.A."/>
        </authorList>
    </citation>
    <scope>NUCLEOTIDE SEQUENCE [LARGE SCALE GENOMIC DNA]</scope>
    <source>
        <strain evidence="1">FRACA_ARgP5</strain>
    </source>
</reference>